<keyword evidence="2" id="KW-1133">Transmembrane helix</keyword>
<dbReference type="STRING" id="48709.A0A1D2N1J7"/>
<keyword evidence="2" id="KW-0812">Transmembrane</keyword>
<dbReference type="EMBL" id="LJIJ01000296">
    <property type="protein sequence ID" value="ODM99149.1"/>
    <property type="molecule type" value="Genomic_DNA"/>
</dbReference>
<dbReference type="PANTHER" id="PTHR23248:SF9">
    <property type="entry name" value="PHOSPHOLIPID SCRAMBLASE"/>
    <property type="match status" value="1"/>
</dbReference>
<accession>A0A1D2N1J7</accession>
<keyword evidence="2" id="KW-0106">Calcium</keyword>
<evidence type="ECO:0000256" key="3">
    <source>
        <dbReference type="SAM" id="MobiDB-lite"/>
    </source>
</evidence>
<proteinExistence type="inferred from homology"/>
<reference evidence="4 5" key="1">
    <citation type="journal article" date="2016" name="Genome Biol. Evol.">
        <title>Gene Family Evolution Reflects Adaptation to Soil Environmental Stressors in the Genome of the Collembolan Orchesella cincta.</title>
        <authorList>
            <person name="Faddeeva-Vakhrusheva A."/>
            <person name="Derks M.F."/>
            <person name="Anvar S.Y."/>
            <person name="Agamennone V."/>
            <person name="Suring W."/>
            <person name="Smit S."/>
            <person name="van Straalen N.M."/>
            <person name="Roelofs D."/>
        </authorList>
    </citation>
    <scope>NUCLEOTIDE SEQUENCE [LARGE SCALE GENOMIC DNA]</scope>
    <source>
        <tissue evidence="4">Mixed pool</tissue>
    </source>
</reference>
<comment type="function">
    <text evidence="2">May mediate accelerated ATP-independent bidirectional transbilayer migration of phospholipids upon binding calcium ions that results in a loss of phospholipid asymmetry in the plasma membrane.</text>
</comment>
<feature type="transmembrane region" description="Helical" evidence="2">
    <location>
        <begin position="326"/>
        <end position="348"/>
    </location>
</feature>
<dbReference type="AlphaFoldDB" id="A0A1D2N1J7"/>
<organism evidence="4 5">
    <name type="scientific">Orchesella cincta</name>
    <name type="common">Springtail</name>
    <name type="synonym">Podura cincta</name>
    <dbReference type="NCBI Taxonomy" id="48709"/>
    <lineage>
        <taxon>Eukaryota</taxon>
        <taxon>Metazoa</taxon>
        <taxon>Ecdysozoa</taxon>
        <taxon>Arthropoda</taxon>
        <taxon>Hexapoda</taxon>
        <taxon>Collembola</taxon>
        <taxon>Entomobryomorpha</taxon>
        <taxon>Entomobryoidea</taxon>
        <taxon>Orchesellidae</taxon>
        <taxon>Orchesellinae</taxon>
        <taxon>Orchesella</taxon>
    </lineage>
</organism>
<dbReference type="OrthoDB" id="444338at2759"/>
<gene>
    <name evidence="4" type="ORF">Ocin01_07523</name>
</gene>
<evidence type="ECO:0000256" key="1">
    <source>
        <dbReference type="ARBA" id="ARBA00005350"/>
    </source>
</evidence>
<feature type="region of interest" description="Disordered" evidence="3">
    <location>
        <begin position="1"/>
        <end position="22"/>
    </location>
</feature>
<keyword evidence="2" id="KW-0472">Membrane</keyword>
<dbReference type="GO" id="GO:0005886">
    <property type="term" value="C:plasma membrane"/>
    <property type="evidence" value="ECO:0007669"/>
    <property type="project" value="TreeGrafter"/>
</dbReference>
<name>A0A1D2N1J7_ORCCI</name>
<comment type="similarity">
    <text evidence="1 2">Belongs to the phospholipid scramblase family.</text>
</comment>
<comment type="cofactor">
    <cofactor evidence="2">
        <name>Ca(2+)</name>
        <dbReference type="ChEBI" id="CHEBI:29108"/>
    </cofactor>
</comment>
<protein>
    <recommendedName>
        <fullName evidence="2">Phospholipid scramblase</fullName>
    </recommendedName>
</protein>
<dbReference type="Proteomes" id="UP000094527">
    <property type="component" value="Unassembled WGS sequence"/>
</dbReference>
<dbReference type="OMA" id="MEGANCC"/>
<dbReference type="PANTHER" id="PTHR23248">
    <property type="entry name" value="PHOSPHOLIPID SCRAMBLASE-RELATED"/>
    <property type="match status" value="1"/>
</dbReference>
<evidence type="ECO:0000313" key="4">
    <source>
        <dbReference type="EMBL" id="ODM99149.1"/>
    </source>
</evidence>
<comment type="caution">
    <text evidence="4">The sequence shown here is derived from an EMBL/GenBank/DDBJ whole genome shotgun (WGS) entry which is preliminary data.</text>
</comment>
<keyword evidence="2" id="KW-0449">Lipoprotein</keyword>
<feature type="compositionally biased region" description="Basic and acidic residues" evidence="3">
    <location>
        <begin position="8"/>
        <end position="22"/>
    </location>
</feature>
<evidence type="ECO:0000313" key="5">
    <source>
        <dbReference type="Proteomes" id="UP000094527"/>
    </source>
</evidence>
<keyword evidence="2" id="KW-0564">Palmitate</keyword>
<dbReference type="InterPro" id="IPR005552">
    <property type="entry name" value="Scramblase"/>
</dbReference>
<dbReference type="Pfam" id="PF03803">
    <property type="entry name" value="Scramblase"/>
    <property type="match status" value="1"/>
</dbReference>
<keyword evidence="5" id="KW-1185">Reference proteome</keyword>
<evidence type="ECO:0000256" key="2">
    <source>
        <dbReference type="RuleBase" id="RU363116"/>
    </source>
</evidence>
<sequence length="350" mass="39002">MEATTSAEKSDRGREREDNVSVEKVRIKLTGRSSSSRGSPAIVVPQVVYTPPPAPAIIIRKPPSVVVYKQQHFKERDPEVKAVGQMCFLAPPSPFIGKGILKNKLPSSRPSSAGSIRSDDPYNSLRKSRHMFIRHFNKSIKSALYATNTFQVINSNGDCIFLATESSSVLKSFCLCRGARTFNLQLTTPRRKNLLQIHGRPGCFATVTVTNSENELIGTIRQNNEMCTTKYSVYNSDNVEILKIIGMEGANCCCAWASCEDVDFQICLPDGVTPIGRISREWDYSVEDICGALVSLKVDIKTKSLILAAVFLIDFSFYEGREDGCWFSRCFLTLLLFVLFTGLLWIIVDK</sequence>
<dbReference type="GO" id="GO:0017128">
    <property type="term" value="F:phospholipid scramblase activity"/>
    <property type="evidence" value="ECO:0007669"/>
    <property type="project" value="InterPro"/>
</dbReference>